<accession>A0ABP3V1H3</accession>
<keyword evidence="1" id="KW-1133">Transmembrane helix</keyword>
<evidence type="ECO:0008006" key="4">
    <source>
        <dbReference type="Google" id="ProtNLM"/>
    </source>
</evidence>
<feature type="transmembrane region" description="Helical" evidence="1">
    <location>
        <begin position="173"/>
        <end position="193"/>
    </location>
</feature>
<keyword evidence="1" id="KW-0472">Membrane</keyword>
<evidence type="ECO:0000313" key="3">
    <source>
        <dbReference type="Proteomes" id="UP001500279"/>
    </source>
</evidence>
<organism evidence="2 3">
    <name type="scientific">Ideonella azotifigens</name>
    <dbReference type="NCBI Taxonomy" id="513160"/>
    <lineage>
        <taxon>Bacteria</taxon>
        <taxon>Pseudomonadati</taxon>
        <taxon>Pseudomonadota</taxon>
        <taxon>Betaproteobacteria</taxon>
        <taxon>Burkholderiales</taxon>
        <taxon>Sphaerotilaceae</taxon>
        <taxon>Ideonella</taxon>
    </lineage>
</organism>
<proteinExistence type="predicted"/>
<name>A0ABP3V1H3_9BURK</name>
<gene>
    <name evidence="2" type="ORF">GCM10009107_08750</name>
</gene>
<feature type="transmembrane region" description="Helical" evidence="1">
    <location>
        <begin position="83"/>
        <end position="102"/>
    </location>
</feature>
<feature type="transmembrane region" description="Helical" evidence="1">
    <location>
        <begin position="145"/>
        <end position="167"/>
    </location>
</feature>
<protein>
    <recommendedName>
        <fullName evidence="4">DUF418 domain-containing protein</fullName>
    </recommendedName>
</protein>
<evidence type="ECO:0000313" key="2">
    <source>
        <dbReference type="EMBL" id="GAA0743821.1"/>
    </source>
</evidence>
<comment type="caution">
    <text evidence="2">The sequence shown here is derived from an EMBL/GenBank/DDBJ whole genome shotgun (WGS) entry which is preliminary data.</text>
</comment>
<evidence type="ECO:0000256" key="1">
    <source>
        <dbReference type="SAM" id="Phobius"/>
    </source>
</evidence>
<dbReference type="RefSeq" id="WP_141287346.1">
    <property type="nucleotide sequence ID" value="NZ_BAAAEW010000004.1"/>
</dbReference>
<feature type="transmembrane region" description="Helical" evidence="1">
    <location>
        <begin position="205"/>
        <end position="223"/>
    </location>
</feature>
<keyword evidence="1" id="KW-0812">Transmembrane</keyword>
<feature type="transmembrane region" description="Helical" evidence="1">
    <location>
        <begin position="284"/>
        <end position="305"/>
    </location>
</feature>
<dbReference type="Proteomes" id="UP001500279">
    <property type="component" value="Unassembled WGS sequence"/>
</dbReference>
<feature type="transmembrane region" description="Helical" evidence="1">
    <location>
        <begin position="17"/>
        <end position="40"/>
    </location>
</feature>
<dbReference type="EMBL" id="BAAAEW010000004">
    <property type="protein sequence ID" value="GAA0743821.1"/>
    <property type="molecule type" value="Genomic_DNA"/>
</dbReference>
<sequence>MSLAQPGATGLSREQMLAVYGLTPLLMAVVVLDLVAFQGHGRQLLPHSPASLPVYSLVFGFPHVLASFFLLGDRELARGAMPVLWPSALIASVSAVLALSVLNSRQIGLALILTTMVHVVGQQAGLAAGQAGLRRWPWATRIWRLLMAGVGCAAGAAIGGEAMIAVVEAPEPWLLMAGVCLLLATPLGVWLAWQARRAGGDIRALFAIQATAMAGYALVLLGYPLLSIWLFRCVHDVTAFMVYGTVANARMRAAPGANRLYAWLGLRGAITGWVLWPLSIVLTAVAALALPGVVLVALSWTHYLAEHRIWRVGSPLRRWLALR</sequence>
<feature type="transmembrane region" description="Helical" evidence="1">
    <location>
        <begin position="52"/>
        <end position="71"/>
    </location>
</feature>
<reference evidence="3" key="1">
    <citation type="journal article" date="2019" name="Int. J. Syst. Evol. Microbiol.">
        <title>The Global Catalogue of Microorganisms (GCM) 10K type strain sequencing project: providing services to taxonomists for standard genome sequencing and annotation.</title>
        <authorList>
            <consortium name="The Broad Institute Genomics Platform"/>
            <consortium name="The Broad Institute Genome Sequencing Center for Infectious Disease"/>
            <person name="Wu L."/>
            <person name="Ma J."/>
        </authorList>
    </citation>
    <scope>NUCLEOTIDE SEQUENCE [LARGE SCALE GENOMIC DNA]</scope>
    <source>
        <strain evidence="3">JCM 15503</strain>
    </source>
</reference>
<feature type="transmembrane region" description="Helical" evidence="1">
    <location>
        <begin position="108"/>
        <end position="133"/>
    </location>
</feature>
<keyword evidence="3" id="KW-1185">Reference proteome</keyword>